<keyword evidence="1" id="KW-0732">Signal</keyword>
<dbReference type="AlphaFoldDB" id="A0A2P4ZBM4"/>
<keyword evidence="3" id="KW-1185">Reference proteome</keyword>
<accession>A0A2P4ZBM4</accession>
<dbReference type="Proteomes" id="UP000054821">
    <property type="component" value="Unassembled WGS sequence"/>
</dbReference>
<dbReference type="GeneID" id="29990634"/>
<evidence type="ECO:0000313" key="3">
    <source>
        <dbReference type="Proteomes" id="UP000054821"/>
    </source>
</evidence>
<proteinExistence type="predicted"/>
<comment type="caution">
    <text evidence="2">The sequence shown here is derived from an EMBL/GenBank/DDBJ whole genome shotgun (WGS) entry which is preliminary data.</text>
</comment>
<organism evidence="2 3">
    <name type="scientific">Trichoderma gamsii</name>
    <dbReference type="NCBI Taxonomy" id="398673"/>
    <lineage>
        <taxon>Eukaryota</taxon>
        <taxon>Fungi</taxon>
        <taxon>Dikarya</taxon>
        <taxon>Ascomycota</taxon>
        <taxon>Pezizomycotina</taxon>
        <taxon>Sordariomycetes</taxon>
        <taxon>Hypocreomycetidae</taxon>
        <taxon>Hypocreales</taxon>
        <taxon>Hypocreaceae</taxon>
        <taxon>Trichoderma</taxon>
    </lineage>
</organism>
<gene>
    <name evidence="2" type="ORF">TGAM01_v209423</name>
</gene>
<reference evidence="2 3" key="1">
    <citation type="journal article" date="2016" name="Genome Announc.">
        <title>Draft Whole-Genome Sequence of Trichoderma gamsii T6085, a Promising Biocontrol Agent of Fusarium Head Blight on Wheat.</title>
        <authorList>
            <person name="Baroncelli R."/>
            <person name="Zapparata A."/>
            <person name="Piaggeschi G."/>
            <person name="Sarrocco S."/>
            <person name="Vannacci G."/>
        </authorList>
    </citation>
    <scope>NUCLEOTIDE SEQUENCE [LARGE SCALE GENOMIC DNA]</scope>
    <source>
        <strain evidence="2 3">T6085</strain>
    </source>
</reference>
<name>A0A2P4ZBM4_9HYPO</name>
<dbReference type="RefSeq" id="XP_018656237.1">
    <property type="nucleotide sequence ID" value="XM_018810551.1"/>
</dbReference>
<feature type="chain" id="PRO_5015174741" evidence="1">
    <location>
        <begin position="21"/>
        <end position="105"/>
    </location>
</feature>
<protein>
    <submittedName>
        <fullName evidence="2">Uncharacterized protein</fullName>
    </submittedName>
</protein>
<evidence type="ECO:0000256" key="1">
    <source>
        <dbReference type="SAM" id="SignalP"/>
    </source>
</evidence>
<dbReference type="EMBL" id="JPDN02000046">
    <property type="protein sequence ID" value="PON21685.1"/>
    <property type="molecule type" value="Genomic_DNA"/>
</dbReference>
<sequence>MRFPTFYAALLSAFVGTVLGYDADFTVYPNPDCSNGGGTTIVGSVGAKDQFWPDQRSVRVNSIRNGKHVALYLGGSQTGAVTRLYDPDGCINGDWLSYGIYNGGP</sequence>
<evidence type="ECO:0000313" key="2">
    <source>
        <dbReference type="EMBL" id="PON21685.1"/>
    </source>
</evidence>
<feature type="signal peptide" evidence="1">
    <location>
        <begin position="1"/>
        <end position="20"/>
    </location>
</feature>